<keyword evidence="3 5" id="KW-1133">Transmembrane helix</keyword>
<feature type="transmembrane region" description="Helical" evidence="5">
    <location>
        <begin position="77"/>
        <end position="99"/>
    </location>
</feature>
<evidence type="ECO:0008006" key="7">
    <source>
        <dbReference type="Google" id="ProtNLM"/>
    </source>
</evidence>
<dbReference type="EMBL" id="CP084166">
    <property type="protein sequence ID" value="UJG41395.1"/>
    <property type="molecule type" value="Genomic_DNA"/>
</dbReference>
<keyword evidence="4 5" id="KW-0472">Membrane</keyword>
<gene>
    <name evidence="6" type="ORF">K9W45_02775</name>
</gene>
<dbReference type="InterPro" id="IPR008521">
    <property type="entry name" value="Mg_trans_NIPA"/>
</dbReference>
<feature type="transmembrane region" description="Helical" evidence="5">
    <location>
        <begin position="6"/>
        <end position="25"/>
    </location>
</feature>
<proteinExistence type="predicted"/>
<protein>
    <recommendedName>
        <fullName evidence="7">EamA domain-containing protein</fullName>
    </recommendedName>
</protein>
<reference evidence="6" key="1">
    <citation type="journal article" date="2022" name="Nat. Microbiol.">
        <title>Unique mobile elements and scalable gene flow at the prokaryote-eukaryote boundary revealed by circularized Asgard archaea genomes.</title>
        <authorList>
            <person name="Wu F."/>
            <person name="Speth D.R."/>
            <person name="Philosof A."/>
            <person name="Cremiere A."/>
            <person name="Narayanan A."/>
            <person name="Barco R.A."/>
            <person name="Connon S.A."/>
            <person name="Amend J.P."/>
            <person name="Antoshechkin I.A."/>
            <person name="Orphan V.J."/>
        </authorList>
    </citation>
    <scope>NUCLEOTIDE SEQUENCE</scope>
    <source>
        <strain evidence="6">PM71</strain>
    </source>
</reference>
<evidence type="ECO:0000256" key="3">
    <source>
        <dbReference type="ARBA" id="ARBA00022989"/>
    </source>
</evidence>
<feature type="transmembrane region" description="Helical" evidence="5">
    <location>
        <begin position="211"/>
        <end position="233"/>
    </location>
</feature>
<dbReference type="InterPro" id="IPR037185">
    <property type="entry name" value="EmrE-like"/>
</dbReference>
<name>A0A9Y1FLJ0_9ARCH</name>
<feature type="transmembrane region" description="Helical" evidence="5">
    <location>
        <begin position="48"/>
        <end position="71"/>
    </location>
</feature>
<feature type="transmembrane region" description="Helical" evidence="5">
    <location>
        <begin position="275"/>
        <end position="293"/>
    </location>
</feature>
<dbReference type="PANTHER" id="PTHR12570">
    <property type="match status" value="1"/>
</dbReference>
<keyword evidence="2 5" id="KW-0812">Transmembrane</keyword>
<evidence type="ECO:0000313" key="6">
    <source>
        <dbReference type="EMBL" id="UJG41395.1"/>
    </source>
</evidence>
<dbReference type="SUPFAM" id="SSF103481">
    <property type="entry name" value="Multidrug resistance efflux transporter EmrE"/>
    <property type="match status" value="1"/>
</dbReference>
<dbReference type="GO" id="GO:0015095">
    <property type="term" value="F:magnesium ion transmembrane transporter activity"/>
    <property type="evidence" value="ECO:0007669"/>
    <property type="project" value="InterPro"/>
</dbReference>
<dbReference type="PANTHER" id="PTHR12570:SF65">
    <property type="entry name" value="MAGNESIUM TRANSPORTER NIPA9-RELATED"/>
    <property type="match status" value="1"/>
</dbReference>
<dbReference type="Pfam" id="PF05653">
    <property type="entry name" value="Mg_trans_NIPA"/>
    <property type="match status" value="1"/>
</dbReference>
<dbReference type="Gene3D" id="1.10.3730.20">
    <property type="match status" value="1"/>
</dbReference>
<evidence type="ECO:0000256" key="2">
    <source>
        <dbReference type="ARBA" id="ARBA00022692"/>
    </source>
</evidence>
<feature type="transmembrane region" description="Helical" evidence="5">
    <location>
        <begin position="179"/>
        <end position="199"/>
    </location>
</feature>
<organism evidence="6">
    <name type="scientific">Candidatus Heimdallarchaeum aukensis</name>
    <dbReference type="NCBI Taxonomy" id="2876573"/>
    <lineage>
        <taxon>Archaea</taxon>
        <taxon>Promethearchaeati</taxon>
        <taxon>Candidatus Heimdallarchaeota</taxon>
        <taxon>Candidatus Heimdallarchaeia (ex Rinke et al. 2021) (nom. nud.)</taxon>
        <taxon>Candidatus Heimdallarchaeales</taxon>
        <taxon>Candidatus Heimdallarchaeaceae</taxon>
        <taxon>Candidatus Heimdallarchaeum</taxon>
    </lineage>
</organism>
<evidence type="ECO:0000256" key="1">
    <source>
        <dbReference type="ARBA" id="ARBA00004141"/>
    </source>
</evidence>
<feature type="transmembrane region" description="Helical" evidence="5">
    <location>
        <begin position="147"/>
        <end position="167"/>
    </location>
</feature>
<feature type="transmembrane region" description="Helical" evidence="5">
    <location>
        <begin position="240"/>
        <end position="263"/>
    </location>
</feature>
<dbReference type="Proteomes" id="UP001201020">
    <property type="component" value="Chromosome"/>
</dbReference>
<sequence>MINVSLLAIPIALAGNASVMLGYVLQKKATETMEPIEKTRIRKTIKNFFTNPVWLLGLLFTTFSVPAAIFAYSYGNILLIASINGSGLVFLSIFSYLILKEKMNVKEIVSFLLIIVGVVVSSFFSSQTYTQSSIDEFWNLYVYQPSVIFQLILFFIATILLVFEIVVKFSSVYSGVPNTLTAGILMSLAIINMKGWSIYFSIPISIDVTDFKFWLLGGLNMLLANIATILMQISYQKAKAIVIVPIYHSSVLIFPTIYAVLFLREWETMSFANKMGLSFSLMLIVLGILLLIVSKEKSQKKI</sequence>
<evidence type="ECO:0000256" key="5">
    <source>
        <dbReference type="SAM" id="Phobius"/>
    </source>
</evidence>
<evidence type="ECO:0000256" key="4">
    <source>
        <dbReference type="ARBA" id="ARBA00023136"/>
    </source>
</evidence>
<dbReference type="AlphaFoldDB" id="A0A9Y1FLJ0"/>
<accession>A0A9Y1FLJ0</accession>
<dbReference type="GO" id="GO:0016020">
    <property type="term" value="C:membrane"/>
    <property type="evidence" value="ECO:0007669"/>
    <property type="project" value="UniProtKB-SubCell"/>
</dbReference>
<feature type="transmembrane region" description="Helical" evidence="5">
    <location>
        <begin position="108"/>
        <end position="127"/>
    </location>
</feature>
<comment type="subcellular location">
    <subcellularLocation>
        <location evidence="1">Membrane</location>
        <topology evidence="1">Multi-pass membrane protein</topology>
    </subcellularLocation>
</comment>